<keyword evidence="3 6" id="KW-1005">Bacterial flagellum biogenesis</keyword>
<dbReference type="GO" id="GO:0048027">
    <property type="term" value="F:mRNA 5'-UTR binding"/>
    <property type="evidence" value="ECO:0007669"/>
    <property type="project" value="UniProtKB-UniRule"/>
</dbReference>
<reference evidence="7 8" key="1">
    <citation type="submission" date="2016-09" db="EMBL/GenBank/DDBJ databases">
        <title>Complete genome of Desulfosporosinus sp. OL.</title>
        <authorList>
            <person name="Mardanov A."/>
            <person name="Beletsky A."/>
            <person name="Panova A."/>
            <person name="Karnachuk O."/>
            <person name="Ravin N."/>
        </authorList>
    </citation>
    <scope>NUCLEOTIDE SEQUENCE [LARGE SCALE GENOMIC DNA]</scope>
    <source>
        <strain evidence="7 8">OL</strain>
    </source>
</reference>
<dbReference type="InterPro" id="IPR036107">
    <property type="entry name" value="CsrA_sf"/>
</dbReference>
<organism evidence="7 8">
    <name type="scientific">Desulfosporosinus metallidurans</name>
    <dbReference type="NCBI Taxonomy" id="1888891"/>
    <lineage>
        <taxon>Bacteria</taxon>
        <taxon>Bacillati</taxon>
        <taxon>Bacillota</taxon>
        <taxon>Clostridia</taxon>
        <taxon>Eubacteriales</taxon>
        <taxon>Desulfitobacteriaceae</taxon>
        <taxon>Desulfosporosinus</taxon>
    </lineage>
</organism>
<comment type="subcellular location">
    <subcellularLocation>
        <location evidence="6">Cytoplasm</location>
    </subcellularLocation>
</comment>
<dbReference type="SUPFAM" id="SSF117130">
    <property type="entry name" value="CsrA-like"/>
    <property type="match status" value="1"/>
</dbReference>
<dbReference type="GO" id="GO:0005829">
    <property type="term" value="C:cytosol"/>
    <property type="evidence" value="ECO:0007669"/>
    <property type="project" value="TreeGrafter"/>
</dbReference>
<dbReference type="GO" id="GO:0045947">
    <property type="term" value="P:negative regulation of translational initiation"/>
    <property type="evidence" value="ECO:0007669"/>
    <property type="project" value="UniProtKB-UniRule"/>
</dbReference>
<dbReference type="Pfam" id="PF02599">
    <property type="entry name" value="CsrA"/>
    <property type="match status" value="1"/>
</dbReference>
<proteinExistence type="inferred from homology"/>
<evidence type="ECO:0000256" key="4">
    <source>
        <dbReference type="ARBA" id="ARBA00022845"/>
    </source>
</evidence>
<evidence type="ECO:0000256" key="5">
    <source>
        <dbReference type="ARBA" id="ARBA00022884"/>
    </source>
</evidence>
<dbReference type="GO" id="GO:0044781">
    <property type="term" value="P:bacterial-type flagellum organization"/>
    <property type="evidence" value="ECO:0007669"/>
    <property type="project" value="UniProtKB-KW"/>
</dbReference>
<dbReference type="HAMAP" id="MF_00167">
    <property type="entry name" value="CsrA"/>
    <property type="match status" value="1"/>
</dbReference>
<dbReference type="EMBL" id="MLBF01000003">
    <property type="protein sequence ID" value="OLN33526.1"/>
    <property type="molecule type" value="Genomic_DNA"/>
</dbReference>
<accession>A0A1Q8R1R4</accession>
<comment type="subunit">
    <text evidence="6">Homodimer; the beta-strands of each monomer intercalate to form a hydrophobic core, while the alpha-helices form wings that extend away from the core.</text>
</comment>
<keyword evidence="8" id="KW-1185">Reference proteome</keyword>
<name>A0A1Q8R1R4_9FIRM</name>
<gene>
    <name evidence="6" type="primary">csrA</name>
    <name evidence="7" type="ORF">DSOL_0773</name>
</gene>
<dbReference type="PANTHER" id="PTHR34984:SF1">
    <property type="entry name" value="CARBON STORAGE REGULATOR"/>
    <property type="match status" value="1"/>
</dbReference>
<comment type="caution">
    <text evidence="7">The sequence shown here is derived from an EMBL/GenBank/DDBJ whole genome shotgun (WGS) entry which is preliminary data.</text>
</comment>
<dbReference type="InterPro" id="IPR003751">
    <property type="entry name" value="CsrA"/>
</dbReference>
<dbReference type="GO" id="GO:0006402">
    <property type="term" value="P:mRNA catabolic process"/>
    <property type="evidence" value="ECO:0007669"/>
    <property type="project" value="InterPro"/>
</dbReference>
<evidence type="ECO:0000256" key="3">
    <source>
        <dbReference type="ARBA" id="ARBA00022795"/>
    </source>
</evidence>
<dbReference type="Proteomes" id="UP000186102">
    <property type="component" value="Unassembled WGS sequence"/>
</dbReference>
<dbReference type="OrthoDB" id="9809061at2"/>
<dbReference type="FunFam" id="2.60.40.4380:FF:000002">
    <property type="entry name" value="Translational regulator CsrA"/>
    <property type="match status" value="1"/>
</dbReference>
<dbReference type="NCBIfam" id="NF002469">
    <property type="entry name" value="PRK01712.1"/>
    <property type="match status" value="1"/>
</dbReference>
<evidence type="ECO:0000313" key="8">
    <source>
        <dbReference type="Proteomes" id="UP000186102"/>
    </source>
</evidence>
<evidence type="ECO:0000256" key="6">
    <source>
        <dbReference type="HAMAP-Rule" id="MF_00167"/>
    </source>
</evidence>
<dbReference type="RefSeq" id="WP_075363566.1">
    <property type="nucleotide sequence ID" value="NZ_MLBF01000003.1"/>
</dbReference>
<evidence type="ECO:0000256" key="2">
    <source>
        <dbReference type="ARBA" id="ARBA00022491"/>
    </source>
</evidence>
<keyword evidence="4 6" id="KW-0810">Translation regulation</keyword>
<keyword evidence="2 6" id="KW-0678">Repressor</keyword>
<dbReference type="NCBIfam" id="TIGR00202">
    <property type="entry name" value="csrA"/>
    <property type="match status" value="1"/>
</dbReference>
<keyword evidence="5 6" id="KW-0694">RNA-binding</keyword>
<dbReference type="STRING" id="1888891.DSOL_0773"/>
<dbReference type="AlphaFoldDB" id="A0A1Q8R1R4"/>
<dbReference type="Gene3D" id="2.60.40.4380">
    <property type="entry name" value="Translational regulator CsrA"/>
    <property type="match status" value="1"/>
</dbReference>
<dbReference type="GO" id="GO:1902208">
    <property type="term" value="P:regulation of bacterial-type flagellum assembly"/>
    <property type="evidence" value="ECO:0007669"/>
    <property type="project" value="UniProtKB-UniRule"/>
</dbReference>
<comment type="function">
    <text evidence="6">A translational regulator that binds mRNA to regulate translation initiation and/or mRNA stability. Usually binds in the 5'-UTR at or near the Shine-Dalgarno sequence preventing ribosome-binding, thus repressing translation. Its main target seems to be the major flagellin gene, while its function is anatagonized by FliW.</text>
</comment>
<evidence type="ECO:0000256" key="1">
    <source>
        <dbReference type="ARBA" id="ARBA00022490"/>
    </source>
</evidence>
<comment type="similarity">
    <text evidence="6">Belongs to the CsrA/RsmA family.</text>
</comment>
<dbReference type="PANTHER" id="PTHR34984">
    <property type="entry name" value="CARBON STORAGE REGULATOR"/>
    <property type="match status" value="1"/>
</dbReference>
<sequence>MLVLSRKLNEKIRLGDDIEITIVAISGDTVRLGINAPRDLKILRSEIYEEIQRQNREAVTGDELGQSLQLLKELRIDREK</sequence>
<keyword evidence="1 6" id="KW-0963">Cytoplasm</keyword>
<evidence type="ECO:0000313" key="7">
    <source>
        <dbReference type="EMBL" id="OLN33526.1"/>
    </source>
</evidence>
<dbReference type="GO" id="GO:0006109">
    <property type="term" value="P:regulation of carbohydrate metabolic process"/>
    <property type="evidence" value="ECO:0007669"/>
    <property type="project" value="InterPro"/>
</dbReference>
<protein>
    <recommendedName>
        <fullName evidence="6">Translational regulator CsrA</fullName>
    </recommendedName>
</protein>